<evidence type="ECO:0000256" key="1">
    <source>
        <dbReference type="SAM" id="Phobius"/>
    </source>
</evidence>
<protein>
    <recommendedName>
        <fullName evidence="4">DUF1640 domain-containing protein</fullName>
    </recommendedName>
</protein>
<keyword evidence="1" id="KW-0472">Membrane</keyword>
<gene>
    <name evidence="2" type="ORF">HHL21_13645</name>
</gene>
<evidence type="ECO:0000313" key="3">
    <source>
        <dbReference type="Proteomes" id="UP000583752"/>
    </source>
</evidence>
<reference evidence="2 3" key="1">
    <citation type="submission" date="2020-04" db="EMBL/GenBank/DDBJ databases">
        <title>Massilia sp. RP-1-19 isolated from soil.</title>
        <authorList>
            <person name="Dahal R.H."/>
        </authorList>
    </citation>
    <scope>NUCLEOTIDE SEQUENCE [LARGE SCALE GENOMIC DNA]</scope>
    <source>
        <strain evidence="2 3">RP-1-19</strain>
    </source>
</reference>
<keyword evidence="1" id="KW-1133">Transmembrane helix</keyword>
<comment type="caution">
    <text evidence="2">The sequence shown here is derived from an EMBL/GenBank/DDBJ whole genome shotgun (WGS) entry which is preliminary data.</text>
</comment>
<dbReference type="EMBL" id="JABBGG010000007">
    <property type="protein sequence ID" value="NML62102.1"/>
    <property type="molecule type" value="Genomic_DNA"/>
</dbReference>
<evidence type="ECO:0000313" key="2">
    <source>
        <dbReference type="EMBL" id="NML62102.1"/>
    </source>
</evidence>
<sequence length="179" mass="19817">MDTEARPGYFRKLDGAAVCSIVNGANKMNASMPGEPRKPEDTDDVAAPPVAEYHASMDKRLSILEMRFDTVLPTLATKADLAELRTEILTAQERLRSDFNVAQEKLRSEILNAMREMQSSLLMWIVSTMVAMFLGMVGLFLSISSTMMETTERMVQTHIRGIQDAREAQPAPPSPSPSP</sequence>
<organism evidence="2 3">
    <name type="scientific">Massilia polaris</name>
    <dbReference type="NCBI Taxonomy" id="2728846"/>
    <lineage>
        <taxon>Bacteria</taxon>
        <taxon>Pseudomonadati</taxon>
        <taxon>Pseudomonadota</taxon>
        <taxon>Betaproteobacteria</taxon>
        <taxon>Burkholderiales</taxon>
        <taxon>Oxalobacteraceae</taxon>
        <taxon>Telluria group</taxon>
        <taxon>Massilia</taxon>
    </lineage>
</organism>
<feature type="transmembrane region" description="Helical" evidence="1">
    <location>
        <begin position="121"/>
        <end position="143"/>
    </location>
</feature>
<dbReference type="Proteomes" id="UP000583752">
    <property type="component" value="Unassembled WGS sequence"/>
</dbReference>
<proteinExistence type="predicted"/>
<keyword evidence="1" id="KW-0812">Transmembrane</keyword>
<keyword evidence="3" id="KW-1185">Reference proteome</keyword>
<dbReference type="AlphaFoldDB" id="A0A848HLN7"/>
<name>A0A848HLN7_9BURK</name>
<accession>A0A848HLN7</accession>
<evidence type="ECO:0008006" key="4">
    <source>
        <dbReference type="Google" id="ProtNLM"/>
    </source>
</evidence>